<dbReference type="Gene3D" id="3.60.110.10">
    <property type="entry name" value="Carbon-nitrogen hydrolase"/>
    <property type="match status" value="1"/>
</dbReference>
<dbReference type="SUPFAM" id="SSF56317">
    <property type="entry name" value="Carbon-nitrogen hydrolase"/>
    <property type="match status" value="1"/>
</dbReference>
<evidence type="ECO:0000256" key="1">
    <source>
        <dbReference type="ARBA" id="ARBA00008129"/>
    </source>
</evidence>
<feature type="domain" description="CN hydrolase" evidence="5">
    <location>
        <begin position="35"/>
        <end position="319"/>
    </location>
</feature>
<keyword evidence="7" id="KW-1185">Reference proteome</keyword>
<proteinExistence type="inferred from homology"/>
<dbReference type="GO" id="GO:0000257">
    <property type="term" value="F:nitrilase activity"/>
    <property type="evidence" value="ECO:0007669"/>
    <property type="project" value="UniProtKB-EC"/>
</dbReference>
<keyword evidence="2 6" id="KW-0378">Hydrolase</keyword>
<comment type="similarity">
    <text evidence="1">Belongs to the carbon-nitrogen hydrolase superfamily. Nitrilase family.</text>
</comment>
<dbReference type="InterPro" id="IPR036526">
    <property type="entry name" value="C-N_Hydrolase_sf"/>
</dbReference>
<name>A0AAE0MMJ7_9PEZI</name>
<dbReference type="PROSITE" id="PS50263">
    <property type="entry name" value="CN_HYDROLASE"/>
    <property type="match status" value="1"/>
</dbReference>
<sequence length="357" mass="38991">MPASLKEVAPKQKQTVRINSLPFLSQPQETMATTIKVAVTQAEPIWLDLQASIKKAVSLVHEAASNGAKIVAFSETWAPGYPGWCWARPVDPALNTKYAYNSLTANSPEMEQLQQAAKEDSIAVVIGFSERSSSGSLYMGQAIISPQGEVVLQRRKLKPTHMERTIFGDGSGPDLNCVAELDFGSELGSIKVGTLNCWEHAQPLLKFHEIQQGVVIHIAMWPPIDPYPGVEFPGLWSMTADGCQNLSQTFAVESGAFVLHCTAVCNESGIEAMDTRNGMLFREPGGGHSCVIGPDGRRLTQPLADKPSAEGIVYADLDLTRVVTNKSFQDIVGHYSRPDLLWLSYDKEKKDAAVHRN</sequence>
<dbReference type="PANTHER" id="PTHR46044">
    <property type="entry name" value="NITRILASE"/>
    <property type="match status" value="1"/>
</dbReference>
<accession>A0AAE0MMJ7</accession>
<evidence type="ECO:0000313" key="6">
    <source>
        <dbReference type="EMBL" id="KAK3338101.1"/>
    </source>
</evidence>
<dbReference type="RefSeq" id="XP_062677552.1">
    <property type="nucleotide sequence ID" value="XM_062825124.1"/>
</dbReference>
<evidence type="ECO:0000256" key="2">
    <source>
        <dbReference type="ARBA" id="ARBA00022801"/>
    </source>
</evidence>
<dbReference type="AlphaFoldDB" id="A0AAE0MMJ7"/>
<dbReference type="EC" id="3.5.5.1" evidence="4"/>
<evidence type="ECO:0000313" key="7">
    <source>
        <dbReference type="Proteomes" id="UP001278500"/>
    </source>
</evidence>
<dbReference type="PANTHER" id="PTHR46044:SF14">
    <property type="entry name" value="ARYLACETONITRILASE"/>
    <property type="match status" value="1"/>
</dbReference>
<comment type="caution">
    <text evidence="6">The sequence shown here is derived from an EMBL/GenBank/DDBJ whole genome shotgun (WGS) entry which is preliminary data.</text>
</comment>
<protein>
    <recommendedName>
        <fullName evidence="4">nitrilase</fullName>
        <ecNumber evidence="4">3.5.5.1</ecNumber>
    </recommendedName>
</protein>
<reference evidence="6" key="2">
    <citation type="submission" date="2023-06" db="EMBL/GenBank/DDBJ databases">
        <authorList>
            <consortium name="Lawrence Berkeley National Laboratory"/>
            <person name="Haridas S."/>
            <person name="Hensen N."/>
            <person name="Bonometti L."/>
            <person name="Westerberg I."/>
            <person name="Brannstrom I.O."/>
            <person name="Guillou S."/>
            <person name="Cros-Aarteil S."/>
            <person name="Calhoun S."/>
            <person name="Kuo A."/>
            <person name="Mondo S."/>
            <person name="Pangilinan J."/>
            <person name="Riley R."/>
            <person name="Labutti K."/>
            <person name="Andreopoulos B."/>
            <person name="Lipzen A."/>
            <person name="Chen C."/>
            <person name="Yanf M."/>
            <person name="Daum C."/>
            <person name="Ng V."/>
            <person name="Clum A."/>
            <person name="Steindorff A."/>
            <person name="Ohm R."/>
            <person name="Martin F."/>
            <person name="Silar P."/>
            <person name="Natvig D."/>
            <person name="Lalanne C."/>
            <person name="Gautier V."/>
            <person name="Ament-Velasquez S.L."/>
            <person name="Kruys A."/>
            <person name="Hutchinson M.I."/>
            <person name="Powell A.J."/>
            <person name="Barry K."/>
            <person name="Miller A.N."/>
            <person name="Grigoriev I.V."/>
            <person name="Debuchy R."/>
            <person name="Gladieux P."/>
            <person name="Thoren M.H."/>
            <person name="Johannesson H."/>
        </authorList>
    </citation>
    <scope>NUCLEOTIDE SEQUENCE</scope>
    <source>
        <strain evidence="6">CBS 560.94</strain>
    </source>
</reference>
<gene>
    <name evidence="6" type="ORF">B0H65DRAFT_434321</name>
</gene>
<organism evidence="6 7">
    <name type="scientific">Neurospora tetraspora</name>
    <dbReference type="NCBI Taxonomy" id="94610"/>
    <lineage>
        <taxon>Eukaryota</taxon>
        <taxon>Fungi</taxon>
        <taxon>Dikarya</taxon>
        <taxon>Ascomycota</taxon>
        <taxon>Pezizomycotina</taxon>
        <taxon>Sordariomycetes</taxon>
        <taxon>Sordariomycetidae</taxon>
        <taxon>Sordariales</taxon>
        <taxon>Sordariaceae</taxon>
        <taxon>Neurospora</taxon>
    </lineage>
</organism>
<dbReference type="CDD" id="cd07564">
    <property type="entry name" value="nitrilases_CHs"/>
    <property type="match status" value="1"/>
</dbReference>
<dbReference type="Pfam" id="PF00795">
    <property type="entry name" value="CN_hydrolase"/>
    <property type="match status" value="1"/>
</dbReference>
<dbReference type="InterPro" id="IPR003010">
    <property type="entry name" value="C-N_Hydrolase"/>
</dbReference>
<dbReference type="Proteomes" id="UP001278500">
    <property type="component" value="Unassembled WGS sequence"/>
</dbReference>
<evidence type="ECO:0000256" key="4">
    <source>
        <dbReference type="ARBA" id="ARBA00039045"/>
    </source>
</evidence>
<comment type="catalytic activity">
    <reaction evidence="3">
        <text>a nitrile + 2 H2O = a carboxylate + NH4(+)</text>
        <dbReference type="Rhea" id="RHEA:21724"/>
        <dbReference type="ChEBI" id="CHEBI:15377"/>
        <dbReference type="ChEBI" id="CHEBI:18379"/>
        <dbReference type="ChEBI" id="CHEBI:28938"/>
        <dbReference type="ChEBI" id="CHEBI:29067"/>
        <dbReference type="EC" id="3.5.5.1"/>
    </reaction>
</comment>
<dbReference type="EMBL" id="JAUEPP010000008">
    <property type="protein sequence ID" value="KAK3338101.1"/>
    <property type="molecule type" value="Genomic_DNA"/>
</dbReference>
<dbReference type="FunFam" id="3.60.110.10:FF:000011">
    <property type="entry name" value="Cyanide hydratase"/>
    <property type="match status" value="1"/>
</dbReference>
<dbReference type="GeneID" id="87862278"/>
<dbReference type="InterPro" id="IPR044149">
    <property type="entry name" value="Nitrilases_CHs"/>
</dbReference>
<reference evidence="6" key="1">
    <citation type="journal article" date="2023" name="Mol. Phylogenet. Evol.">
        <title>Genome-scale phylogeny and comparative genomics of the fungal order Sordariales.</title>
        <authorList>
            <person name="Hensen N."/>
            <person name="Bonometti L."/>
            <person name="Westerberg I."/>
            <person name="Brannstrom I.O."/>
            <person name="Guillou S."/>
            <person name="Cros-Aarteil S."/>
            <person name="Calhoun S."/>
            <person name="Haridas S."/>
            <person name="Kuo A."/>
            <person name="Mondo S."/>
            <person name="Pangilinan J."/>
            <person name="Riley R."/>
            <person name="LaButti K."/>
            <person name="Andreopoulos B."/>
            <person name="Lipzen A."/>
            <person name="Chen C."/>
            <person name="Yan M."/>
            <person name="Daum C."/>
            <person name="Ng V."/>
            <person name="Clum A."/>
            <person name="Steindorff A."/>
            <person name="Ohm R.A."/>
            <person name="Martin F."/>
            <person name="Silar P."/>
            <person name="Natvig D.O."/>
            <person name="Lalanne C."/>
            <person name="Gautier V."/>
            <person name="Ament-Velasquez S.L."/>
            <person name="Kruys A."/>
            <person name="Hutchinson M.I."/>
            <person name="Powell A.J."/>
            <person name="Barry K."/>
            <person name="Miller A.N."/>
            <person name="Grigoriev I.V."/>
            <person name="Debuchy R."/>
            <person name="Gladieux P."/>
            <person name="Hiltunen Thoren M."/>
            <person name="Johannesson H."/>
        </authorList>
    </citation>
    <scope>NUCLEOTIDE SEQUENCE</scope>
    <source>
        <strain evidence="6">CBS 560.94</strain>
    </source>
</reference>
<evidence type="ECO:0000256" key="3">
    <source>
        <dbReference type="ARBA" id="ARBA00036406"/>
    </source>
</evidence>
<evidence type="ECO:0000259" key="5">
    <source>
        <dbReference type="PROSITE" id="PS50263"/>
    </source>
</evidence>